<reference evidence="3 4" key="1">
    <citation type="submission" date="2019-03" db="EMBL/GenBank/DDBJ databases">
        <title>Genomic Encyclopedia of Type Strains, Phase IV (KMG-IV): sequencing the most valuable type-strain genomes for metagenomic binning, comparative biology and taxonomic classification.</title>
        <authorList>
            <person name="Goeker M."/>
        </authorList>
    </citation>
    <scope>NUCLEOTIDE SEQUENCE [LARGE SCALE GENOMIC DNA]</scope>
    <source>
        <strain evidence="3 4">DSM 25488</strain>
    </source>
</reference>
<dbReference type="RefSeq" id="WP_099020269.1">
    <property type="nucleotide sequence ID" value="NZ_NIHB01000007.1"/>
</dbReference>
<dbReference type="Pfam" id="PF01557">
    <property type="entry name" value="FAA_hydrolase"/>
    <property type="match status" value="1"/>
</dbReference>
<organism evidence="3 4">
    <name type="scientific">Marinicella litoralis</name>
    <dbReference type="NCBI Taxonomy" id="644220"/>
    <lineage>
        <taxon>Bacteria</taxon>
        <taxon>Pseudomonadati</taxon>
        <taxon>Pseudomonadota</taxon>
        <taxon>Gammaproteobacteria</taxon>
        <taxon>Lysobacterales</taxon>
        <taxon>Marinicellaceae</taxon>
        <taxon>Marinicella</taxon>
    </lineage>
</organism>
<dbReference type="Gene3D" id="3.90.850.10">
    <property type="entry name" value="Fumarylacetoacetase-like, C-terminal domain"/>
    <property type="match status" value="1"/>
</dbReference>
<dbReference type="InterPro" id="IPR011234">
    <property type="entry name" value="Fumarylacetoacetase-like_C"/>
</dbReference>
<feature type="domain" description="Fumarylacetoacetase-like C-terminal" evidence="2">
    <location>
        <begin position="16"/>
        <end position="185"/>
    </location>
</feature>
<evidence type="ECO:0000259" key="2">
    <source>
        <dbReference type="Pfam" id="PF01557"/>
    </source>
</evidence>
<evidence type="ECO:0000313" key="3">
    <source>
        <dbReference type="EMBL" id="TDR19374.1"/>
    </source>
</evidence>
<evidence type="ECO:0000256" key="1">
    <source>
        <dbReference type="ARBA" id="ARBA00022723"/>
    </source>
</evidence>
<dbReference type="PANTHER" id="PTHR11820">
    <property type="entry name" value="ACYLPYRUVASE"/>
    <property type="match status" value="1"/>
</dbReference>
<protein>
    <submittedName>
        <fullName evidence="3">2-keto-4-pentenoate hydratase/2-oxohepta-3-ene-1,7-dioic acid hydratase in catechol pathway</fullName>
    </submittedName>
</protein>
<dbReference type="AlphaFoldDB" id="A0A4R6XN58"/>
<dbReference type="PANTHER" id="PTHR11820:SF7">
    <property type="entry name" value="ACYLPYRUVASE FAHD1, MITOCHONDRIAL"/>
    <property type="match status" value="1"/>
</dbReference>
<dbReference type="GO" id="GO:0018773">
    <property type="term" value="F:acetylpyruvate hydrolase activity"/>
    <property type="evidence" value="ECO:0007669"/>
    <property type="project" value="TreeGrafter"/>
</dbReference>
<keyword evidence="4" id="KW-1185">Reference proteome</keyword>
<proteinExistence type="predicted"/>
<dbReference type="InterPro" id="IPR036663">
    <property type="entry name" value="Fumarylacetoacetase_C_sf"/>
</dbReference>
<dbReference type="Proteomes" id="UP000295724">
    <property type="component" value="Unassembled WGS sequence"/>
</dbReference>
<keyword evidence="1" id="KW-0479">Metal-binding</keyword>
<dbReference type="OrthoDB" id="9805307at2"/>
<gene>
    <name evidence="3" type="ORF">C8D91_1923</name>
</gene>
<sequence length="205" mass="22473">MKNHINFDGRKISPSKVVCVGRNYAEHIKELNNATPTEPVIFVKPNSAISSELVLQGSDEVHYEAELAFLVESGKLIAVGLGLDLTKRQIQHQLKIKGLPWERAKAFDQSAVFGAFVLIPDSVEDLHLALFINEQLQQKGGCSMMLFSPNELLNNISAFMTLEDGDILMTGTPAGVGKINAGDDFVGRVYSGEKLLVESTWSVSR</sequence>
<comment type="caution">
    <text evidence="3">The sequence shown here is derived from an EMBL/GenBank/DDBJ whole genome shotgun (WGS) entry which is preliminary data.</text>
</comment>
<accession>A0A4R6XN58</accession>
<dbReference type="SUPFAM" id="SSF56529">
    <property type="entry name" value="FAH"/>
    <property type="match status" value="1"/>
</dbReference>
<name>A0A4R6XN58_9GAMM</name>
<dbReference type="EMBL" id="SNZB01000004">
    <property type="protein sequence ID" value="TDR19374.1"/>
    <property type="molecule type" value="Genomic_DNA"/>
</dbReference>
<evidence type="ECO:0000313" key="4">
    <source>
        <dbReference type="Proteomes" id="UP000295724"/>
    </source>
</evidence>
<dbReference type="GO" id="GO:0046872">
    <property type="term" value="F:metal ion binding"/>
    <property type="evidence" value="ECO:0007669"/>
    <property type="project" value="UniProtKB-KW"/>
</dbReference>